<gene>
    <name evidence="1" type="ORF">N180_08845</name>
</gene>
<dbReference type="Proteomes" id="UP000028007">
    <property type="component" value="Unassembled WGS sequence"/>
</dbReference>
<dbReference type="EMBL" id="JNFF01000022">
    <property type="protein sequence ID" value="KEQ30977.1"/>
    <property type="molecule type" value="Genomic_DNA"/>
</dbReference>
<organism evidence="1 2">
    <name type="scientific">Pedobacter antarcticus 4BY</name>
    <dbReference type="NCBI Taxonomy" id="1358423"/>
    <lineage>
        <taxon>Bacteria</taxon>
        <taxon>Pseudomonadati</taxon>
        <taxon>Bacteroidota</taxon>
        <taxon>Sphingobacteriia</taxon>
        <taxon>Sphingobacteriales</taxon>
        <taxon>Sphingobacteriaceae</taxon>
        <taxon>Pedobacter</taxon>
    </lineage>
</organism>
<keyword evidence="2" id="KW-1185">Reference proteome</keyword>
<protein>
    <submittedName>
        <fullName evidence="1">Uncharacterized protein</fullName>
    </submittedName>
</protein>
<proteinExistence type="predicted"/>
<name>A0A081PJV4_9SPHI</name>
<evidence type="ECO:0000313" key="1">
    <source>
        <dbReference type="EMBL" id="KEQ30977.1"/>
    </source>
</evidence>
<comment type="caution">
    <text evidence="1">The sequence shown here is derived from an EMBL/GenBank/DDBJ whole genome shotgun (WGS) entry which is preliminary data.</text>
</comment>
<evidence type="ECO:0000313" key="2">
    <source>
        <dbReference type="Proteomes" id="UP000028007"/>
    </source>
</evidence>
<accession>A0A081PJV4</accession>
<reference evidence="1 2" key="1">
    <citation type="journal article" date="1992" name="Int. J. Syst. Bacteriol.">
        <title>Sphingobacterium antarcticus sp. nov. a Psychrotrophic Bacterium from the Soils of Schirmacher Oasis, Antarctica.</title>
        <authorList>
            <person name="Shivaji S."/>
            <person name="Ray M.K."/>
            <person name="Rao N.S."/>
            <person name="Saiserr L."/>
            <person name="Jagannadham M.V."/>
            <person name="Kumar G.S."/>
            <person name="Reddy G."/>
            <person name="Bhargava P.M."/>
        </authorList>
    </citation>
    <scope>NUCLEOTIDE SEQUENCE [LARGE SCALE GENOMIC DNA]</scope>
    <source>
        <strain evidence="1 2">4BY</strain>
    </source>
</reference>
<sequence length="85" mass="10129">MYYLILLFSFKNCSTFFIVIDNMIERIERGNVFLCIEALYLNYIAVVFEKGKVYYAPKDNTIENEVHIAGWDHDILNKHFQLVEM</sequence>
<dbReference type="AlphaFoldDB" id="A0A081PJV4"/>